<dbReference type="AlphaFoldDB" id="A0A814RX71"/>
<reference evidence="2" key="1">
    <citation type="submission" date="2021-02" db="EMBL/GenBank/DDBJ databases">
        <authorList>
            <person name="Nowell W R."/>
        </authorList>
    </citation>
    <scope>NUCLEOTIDE SEQUENCE</scope>
</reference>
<sequence>MGCKQTRTTPSAVVNVTSSFEPVYVKSALKNSRSKGKGKTERLSITEQDTHGHSKSVNFDEKVEVKLRTPTPGLYYNDEPTSRKVGRSQSFESDDNSIQDVDSVVSSASSQDTYNEHYEVQIIPHPPSRQRKNSNEAWSNSNTVVSPPINKINAKTIISPSLIQHSTNNTTVYPIENPHLPNGQPLKVRRQVSNAVAPQSSRTVISPESYPVSSTRSNVQSTSHITQRPLPNTNAVVVEHHGSFSNNESSSQPAYYAFSRRTTENRTSTKT</sequence>
<gene>
    <name evidence="2" type="ORF">BJG266_LOCUS23469</name>
    <name evidence="3" type="ORF">BJG266_LOCUS37885</name>
    <name evidence="4" type="ORF">QVE165_LOCUS39187</name>
    <name evidence="5" type="ORF">QVE165_LOCUS39226</name>
</gene>
<feature type="region of interest" description="Disordered" evidence="1">
    <location>
        <begin position="30"/>
        <end position="99"/>
    </location>
</feature>
<evidence type="ECO:0000313" key="6">
    <source>
        <dbReference type="Proteomes" id="UP000663832"/>
    </source>
</evidence>
<keyword evidence="6" id="KW-1185">Reference proteome</keyword>
<evidence type="ECO:0000313" key="5">
    <source>
        <dbReference type="EMBL" id="CAF1435135.1"/>
    </source>
</evidence>
<dbReference type="EMBL" id="CAJNOM010000432">
    <property type="protein sequence ID" value="CAF1434590.1"/>
    <property type="molecule type" value="Genomic_DNA"/>
</dbReference>
<dbReference type="EMBL" id="CAJNOM010000432">
    <property type="protein sequence ID" value="CAF1435135.1"/>
    <property type="molecule type" value="Genomic_DNA"/>
</dbReference>
<accession>A0A814RX71</accession>
<protein>
    <submittedName>
        <fullName evidence="2">Uncharacterized protein</fullName>
    </submittedName>
</protein>
<comment type="caution">
    <text evidence="2">The sequence shown here is derived from an EMBL/GenBank/DDBJ whole genome shotgun (WGS) entry which is preliminary data.</text>
</comment>
<evidence type="ECO:0000313" key="2">
    <source>
        <dbReference type="EMBL" id="CAF1139581.1"/>
    </source>
</evidence>
<dbReference type="OrthoDB" id="10058828at2759"/>
<dbReference type="Proteomes" id="UP000663832">
    <property type="component" value="Unassembled WGS sequence"/>
</dbReference>
<evidence type="ECO:0000313" key="3">
    <source>
        <dbReference type="EMBL" id="CAF1405090.1"/>
    </source>
</evidence>
<evidence type="ECO:0000313" key="7">
    <source>
        <dbReference type="Proteomes" id="UP000663877"/>
    </source>
</evidence>
<evidence type="ECO:0000256" key="1">
    <source>
        <dbReference type="SAM" id="MobiDB-lite"/>
    </source>
</evidence>
<feature type="region of interest" description="Disordered" evidence="1">
    <location>
        <begin position="202"/>
        <end position="226"/>
    </location>
</feature>
<proteinExistence type="predicted"/>
<organism evidence="2 7">
    <name type="scientific">Adineta steineri</name>
    <dbReference type="NCBI Taxonomy" id="433720"/>
    <lineage>
        <taxon>Eukaryota</taxon>
        <taxon>Metazoa</taxon>
        <taxon>Spiralia</taxon>
        <taxon>Gnathifera</taxon>
        <taxon>Rotifera</taxon>
        <taxon>Eurotatoria</taxon>
        <taxon>Bdelloidea</taxon>
        <taxon>Adinetida</taxon>
        <taxon>Adinetidae</taxon>
        <taxon>Adineta</taxon>
    </lineage>
</organism>
<evidence type="ECO:0000313" key="4">
    <source>
        <dbReference type="EMBL" id="CAF1434590.1"/>
    </source>
</evidence>
<dbReference type="EMBL" id="CAJNOI010001335">
    <property type="protein sequence ID" value="CAF1405090.1"/>
    <property type="molecule type" value="Genomic_DNA"/>
</dbReference>
<dbReference type="Proteomes" id="UP000663877">
    <property type="component" value="Unassembled WGS sequence"/>
</dbReference>
<feature type="region of interest" description="Disordered" evidence="1">
    <location>
        <begin position="243"/>
        <end position="271"/>
    </location>
</feature>
<name>A0A814RX71_9BILA</name>
<feature type="compositionally biased region" description="Basic and acidic residues" evidence="1">
    <location>
        <begin position="38"/>
        <end position="67"/>
    </location>
</feature>
<dbReference type="EMBL" id="CAJNOI010000156">
    <property type="protein sequence ID" value="CAF1139581.1"/>
    <property type="molecule type" value="Genomic_DNA"/>
</dbReference>
<feature type="compositionally biased region" description="Polar residues" evidence="1">
    <location>
        <begin position="243"/>
        <end position="253"/>
    </location>
</feature>